<evidence type="ECO:0000313" key="1">
    <source>
        <dbReference type="EMBL" id="KAK4875356.1"/>
    </source>
</evidence>
<sequence>MYIIAATLKSVGVDLNSVNISYKTIQRSRIALREEIAKGLKNELKFEDNYIVHWDGKLLTDITGTDTVDRLPIVLTSCNAEQLLGVPKLKSKTANDQAVAILETLKQWGLSSYVKGMCFDTAAVNTGELFMIYK</sequence>
<gene>
    <name evidence="1" type="ORF">RN001_011778</name>
</gene>
<dbReference type="EMBL" id="JARPUR010000005">
    <property type="protein sequence ID" value="KAK4875356.1"/>
    <property type="molecule type" value="Genomic_DNA"/>
</dbReference>
<name>A0AAN7S7J2_9COLE</name>
<evidence type="ECO:0000313" key="2">
    <source>
        <dbReference type="Proteomes" id="UP001353858"/>
    </source>
</evidence>
<reference evidence="2" key="1">
    <citation type="submission" date="2023-01" db="EMBL/GenBank/DDBJ databases">
        <title>Key to firefly adult light organ development and bioluminescence: homeobox transcription factors regulate luciferase expression and transportation to peroxisome.</title>
        <authorList>
            <person name="Fu X."/>
        </authorList>
    </citation>
    <scope>NUCLEOTIDE SEQUENCE [LARGE SCALE GENOMIC DNA]</scope>
</reference>
<comment type="caution">
    <text evidence="1">The sequence shown here is derived from an EMBL/GenBank/DDBJ whole genome shotgun (WGS) entry which is preliminary data.</text>
</comment>
<organism evidence="1 2">
    <name type="scientific">Aquatica leii</name>
    <dbReference type="NCBI Taxonomy" id="1421715"/>
    <lineage>
        <taxon>Eukaryota</taxon>
        <taxon>Metazoa</taxon>
        <taxon>Ecdysozoa</taxon>
        <taxon>Arthropoda</taxon>
        <taxon>Hexapoda</taxon>
        <taxon>Insecta</taxon>
        <taxon>Pterygota</taxon>
        <taxon>Neoptera</taxon>
        <taxon>Endopterygota</taxon>
        <taxon>Coleoptera</taxon>
        <taxon>Polyphaga</taxon>
        <taxon>Elateriformia</taxon>
        <taxon>Elateroidea</taxon>
        <taxon>Lampyridae</taxon>
        <taxon>Luciolinae</taxon>
        <taxon>Aquatica</taxon>
    </lineage>
</organism>
<accession>A0AAN7S7J2</accession>
<keyword evidence="2" id="KW-1185">Reference proteome</keyword>
<dbReference type="Proteomes" id="UP001353858">
    <property type="component" value="Unassembled WGS sequence"/>
</dbReference>
<dbReference type="AlphaFoldDB" id="A0AAN7S7J2"/>
<protein>
    <submittedName>
        <fullName evidence="1">Uncharacterized protein</fullName>
    </submittedName>
</protein>
<proteinExistence type="predicted"/>